<gene>
    <name evidence="2" type="ORF">BJP51_12035</name>
</gene>
<comment type="caution">
    <text evidence="2">The sequence shown here is derived from an EMBL/GenBank/DDBJ whole genome shotgun (WGS) entry which is preliminary data.</text>
</comment>
<dbReference type="AlphaFoldDB" id="A0A1R0XES7"/>
<feature type="domain" description="DUF6385" evidence="1">
    <location>
        <begin position="147"/>
        <end position="227"/>
    </location>
</feature>
<accession>A0A1R0XES7</accession>
<evidence type="ECO:0000313" key="3">
    <source>
        <dbReference type="Proteomes" id="UP000187465"/>
    </source>
</evidence>
<protein>
    <recommendedName>
        <fullName evidence="1">DUF6385 domain-containing protein</fullName>
    </recommendedName>
</protein>
<evidence type="ECO:0000313" key="2">
    <source>
        <dbReference type="EMBL" id="OMD33581.1"/>
    </source>
</evidence>
<dbReference type="EMBL" id="MKQP01000011">
    <property type="protein sequence ID" value="OMD33581.1"/>
    <property type="molecule type" value="Genomic_DNA"/>
</dbReference>
<dbReference type="Pfam" id="PF19912">
    <property type="entry name" value="DUF6385"/>
    <property type="match status" value="1"/>
</dbReference>
<organism evidence="2 3">
    <name type="scientific">Paenibacillus odorifer</name>
    <dbReference type="NCBI Taxonomy" id="189426"/>
    <lineage>
        <taxon>Bacteria</taxon>
        <taxon>Bacillati</taxon>
        <taxon>Bacillota</taxon>
        <taxon>Bacilli</taxon>
        <taxon>Bacillales</taxon>
        <taxon>Paenibacillaceae</taxon>
        <taxon>Paenibacillus</taxon>
    </lineage>
</organism>
<sequence length="229" mass="22717">MTAGTLSSAGTVTNILNGTITSVLGATITAGTLSSAGTVTNLLNGTITSVLGATITAGTLSSAGTITNILEGTITNVLGATITAGTLSSAGTVTNLLNGTITSVLGATITAGTLSSVTSISQRSFIEQTTTGIATANAYTPLPAVTTSVLGTYSFFINNTGANPVNTRVEISADGTNYFVDTTGDNPLAAGSIDVIVPARFLKYTRLSYQSTNAGAASTINVSFNAQGT</sequence>
<dbReference type="InterPro" id="IPR045965">
    <property type="entry name" value="DUF6385"/>
</dbReference>
<dbReference type="Proteomes" id="UP000187465">
    <property type="component" value="Unassembled WGS sequence"/>
</dbReference>
<proteinExistence type="predicted"/>
<evidence type="ECO:0000259" key="1">
    <source>
        <dbReference type="Pfam" id="PF19912"/>
    </source>
</evidence>
<name>A0A1R0XES7_9BACL</name>
<reference evidence="2 3" key="1">
    <citation type="submission" date="2016-10" db="EMBL/GenBank/DDBJ databases">
        <title>Paenibacillus species isolates.</title>
        <authorList>
            <person name="Beno S.M."/>
        </authorList>
    </citation>
    <scope>NUCLEOTIDE SEQUENCE [LARGE SCALE GENOMIC DNA]</scope>
    <source>
        <strain evidence="2 3">FSL H7-0604</strain>
    </source>
</reference>